<comment type="similarity">
    <text evidence="1">Belongs to the LysR transcriptional regulatory family.</text>
</comment>
<gene>
    <name evidence="9" type="ORF">A5792_13105</name>
</gene>
<evidence type="ECO:0000259" key="8">
    <source>
        <dbReference type="PROSITE" id="PS50931"/>
    </source>
</evidence>
<dbReference type="Proteomes" id="UP000093902">
    <property type="component" value="Unassembled WGS sequence"/>
</dbReference>
<organism evidence="9 10">
    <name type="scientific">Mycolicibacterium peregrinum</name>
    <name type="common">Mycobacterium peregrinum</name>
    <dbReference type="NCBI Taxonomy" id="43304"/>
    <lineage>
        <taxon>Bacteria</taxon>
        <taxon>Bacillati</taxon>
        <taxon>Actinomycetota</taxon>
        <taxon>Actinomycetes</taxon>
        <taxon>Mycobacteriales</taxon>
        <taxon>Mycobacteriaceae</taxon>
        <taxon>Mycolicibacterium</taxon>
    </lineage>
</organism>
<keyword evidence="5" id="KW-0804">Transcription</keyword>
<dbReference type="EMBL" id="LZSO01000010">
    <property type="protein sequence ID" value="OBB32971.1"/>
    <property type="molecule type" value="Genomic_DNA"/>
</dbReference>
<dbReference type="GO" id="GO:0003677">
    <property type="term" value="F:DNA binding"/>
    <property type="evidence" value="ECO:0007669"/>
    <property type="project" value="UniProtKB-KW"/>
</dbReference>
<evidence type="ECO:0000313" key="9">
    <source>
        <dbReference type="EMBL" id="OBB32971.1"/>
    </source>
</evidence>
<feature type="domain" description="HTH lysR-type" evidence="8">
    <location>
        <begin position="1"/>
        <end position="61"/>
    </location>
</feature>
<reference evidence="10" key="1">
    <citation type="submission" date="2016-06" db="EMBL/GenBank/DDBJ databases">
        <authorList>
            <person name="Sutton G."/>
            <person name="Brinkac L."/>
            <person name="Sanka R."/>
            <person name="Adams M."/>
            <person name="Lau E."/>
            <person name="Mehaffy C."/>
            <person name="Tameris M."/>
            <person name="Hatherill M."/>
            <person name="Hanekom W."/>
            <person name="Mahomed H."/>
            <person name="Mcshane H."/>
        </authorList>
    </citation>
    <scope>NUCLEOTIDE SEQUENCE [LARGE SCALE GENOMIC DNA]</scope>
    <source>
        <strain evidence="10">852002-51209_SCH5440388</strain>
    </source>
</reference>
<dbReference type="PRINTS" id="PR00039">
    <property type="entry name" value="HTHLYSR"/>
</dbReference>
<protein>
    <recommendedName>
        <fullName evidence="6">Probable hydrogen peroxide-inducible genes activator</fullName>
    </recommendedName>
</protein>
<dbReference type="InterPro" id="IPR036388">
    <property type="entry name" value="WH-like_DNA-bd_sf"/>
</dbReference>
<dbReference type="SUPFAM" id="SSF53850">
    <property type="entry name" value="Periplasmic binding protein-like II"/>
    <property type="match status" value="1"/>
</dbReference>
<keyword evidence="2" id="KW-0805">Transcription regulation</keyword>
<dbReference type="SUPFAM" id="SSF46785">
    <property type="entry name" value="Winged helix' DNA-binding domain"/>
    <property type="match status" value="1"/>
</dbReference>
<dbReference type="AlphaFoldDB" id="A0A1A0REN7"/>
<dbReference type="PANTHER" id="PTHR30346">
    <property type="entry name" value="TRANSCRIPTIONAL DUAL REGULATOR HCAR-RELATED"/>
    <property type="match status" value="1"/>
</dbReference>
<dbReference type="InterPro" id="IPR000847">
    <property type="entry name" value="LysR_HTH_N"/>
</dbReference>
<dbReference type="Pfam" id="PF00126">
    <property type="entry name" value="HTH_1"/>
    <property type="match status" value="1"/>
</dbReference>
<comment type="function">
    <text evidence="7">Required for the induction the katG gene for catalase. Involved in the response to hydrogen peroxide.</text>
</comment>
<keyword evidence="3" id="KW-0238">DNA-binding</keyword>
<dbReference type="InterPro" id="IPR036390">
    <property type="entry name" value="WH_DNA-bd_sf"/>
</dbReference>
<keyword evidence="4" id="KW-0010">Activator</keyword>
<dbReference type="Gene3D" id="1.10.10.10">
    <property type="entry name" value="Winged helix-like DNA-binding domain superfamily/Winged helix DNA-binding domain"/>
    <property type="match status" value="1"/>
</dbReference>
<accession>A0A1A0REN7</accession>
<dbReference type="Pfam" id="PF03466">
    <property type="entry name" value="LysR_substrate"/>
    <property type="match status" value="1"/>
</dbReference>
<evidence type="ECO:0000256" key="4">
    <source>
        <dbReference type="ARBA" id="ARBA00023159"/>
    </source>
</evidence>
<proteinExistence type="inferred from homology"/>
<name>A0A1A0REN7_MYCPR</name>
<evidence type="ECO:0000256" key="2">
    <source>
        <dbReference type="ARBA" id="ARBA00023015"/>
    </source>
</evidence>
<dbReference type="PROSITE" id="PS50931">
    <property type="entry name" value="HTH_LYSR"/>
    <property type="match status" value="1"/>
</dbReference>
<evidence type="ECO:0000256" key="7">
    <source>
        <dbReference type="ARBA" id="ARBA00056658"/>
    </source>
</evidence>
<dbReference type="GO" id="GO:0003700">
    <property type="term" value="F:DNA-binding transcription factor activity"/>
    <property type="evidence" value="ECO:0007669"/>
    <property type="project" value="InterPro"/>
</dbReference>
<sequence length="301" mass="33267">MSDATLRQLEYFIAAVEEGSVTAAAQRLHLSQSALSMALGELERALGVQVLVRHRRGVRPTRIGEQVLVDARRLLVDLEDLQTSARESQYGLTGKLMVGCYSTLSPMVLPPVLSEYVVRFPGVDLTFTEGPHDVLIENLRNGTLDLALLYDYGSDMTAHRDDLQTETIVAAPPYVLLAEDHPLGEHDAVALRRLVDHPMILFSLPPGGDYFLSLFKSEGLEPRVRYRATNFELVRSLVARRLGYSILSQRTRISMSYEGRGFITRPLQGDHPGLAINAVTPAGAKLTRPAAAFIETFRAVN</sequence>
<dbReference type="PANTHER" id="PTHR30346:SF0">
    <property type="entry name" value="HCA OPERON TRANSCRIPTIONAL ACTIVATOR HCAR"/>
    <property type="match status" value="1"/>
</dbReference>
<evidence type="ECO:0000256" key="5">
    <source>
        <dbReference type="ARBA" id="ARBA00023163"/>
    </source>
</evidence>
<dbReference type="OrthoDB" id="3461141at2"/>
<dbReference type="STRING" id="43304.GCA_001403655_01229"/>
<dbReference type="Gene3D" id="3.40.190.10">
    <property type="entry name" value="Periplasmic binding protein-like II"/>
    <property type="match status" value="2"/>
</dbReference>
<dbReference type="InterPro" id="IPR005119">
    <property type="entry name" value="LysR_subst-bd"/>
</dbReference>
<evidence type="ECO:0000256" key="1">
    <source>
        <dbReference type="ARBA" id="ARBA00009437"/>
    </source>
</evidence>
<evidence type="ECO:0000256" key="6">
    <source>
        <dbReference type="ARBA" id="ARBA00040885"/>
    </source>
</evidence>
<dbReference type="GO" id="GO:0032993">
    <property type="term" value="C:protein-DNA complex"/>
    <property type="evidence" value="ECO:0007669"/>
    <property type="project" value="TreeGrafter"/>
</dbReference>
<evidence type="ECO:0000313" key="10">
    <source>
        <dbReference type="Proteomes" id="UP000093902"/>
    </source>
</evidence>
<comment type="caution">
    <text evidence="9">The sequence shown here is derived from an EMBL/GenBank/DDBJ whole genome shotgun (WGS) entry which is preliminary data.</text>
</comment>
<dbReference type="RefSeq" id="WP_064930281.1">
    <property type="nucleotide sequence ID" value="NZ_LZSO01000010.1"/>
</dbReference>
<dbReference type="FunFam" id="1.10.10.10:FF:000001">
    <property type="entry name" value="LysR family transcriptional regulator"/>
    <property type="match status" value="1"/>
</dbReference>
<evidence type="ECO:0000256" key="3">
    <source>
        <dbReference type="ARBA" id="ARBA00023125"/>
    </source>
</evidence>